<dbReference type="GO" id="GO:0005975">
    <property type="term" value="P:carbohydrate metabolic process"/>
    <property type="evidence" value="ECO:0007669"/>
    <property type="project" value="InterPro"/>
</dbReference>
<evidence type="ECO:0000256" key="5">
    <source>
        <dbReference type="ARBA" id="ARBA00022801"/>
    </source>
</evidence>
<dbReference type="Gene3D" id="3.20.20.70">
    <property type="entry name" value="Aldolase class I"/>
    <property type="match status" value="1"/>
</dbReference>
<proteinExistence type="inferred from homology"/>
<dbReference type="InterPro" id="IPR002241">
    <property type="entry name" value="Glyco_hydro_27"/>
</dbReference>
<evidence type="ECO:0000259" key="8">
    <source>
        <dbReference type="Pfam" id="PF17801"/>
    </source>
</evidence>
<dbReference type="Pfam" id="PF16499">
    <property type="entry name" value="Melibiase_2"/>
    <property type="match status" value="1"/>
</dbReference>
<dbReference type="HOGENOM" id="CLU_013093_2_1_1"/>
<dbReference type="Proteomes" id="UP000053820">
    <property type="component" value="Unassembled WGS sequence"/>
</dbReference>
<dbReference type="EC" id="3.2.1.22" evidence="3 7"/>
<dbReference type="SUPFAM" id="SSF51445">
    <property type="entry name" value="(Trans)glycosidases"/>
    <property type="match status" value="1"/>
</dbReference>
<dbReference type="EMBL" id="KN839861">
    <property type="protein sequence ID" value="KIJ61657.1"/>
    <property type="molecule type" value="Genomic_DNA"/>
</dbReference>
<gene>
    <name evidence="9" type="ORF">HYDPIDRAFT_42614</name>
</gene>
<dbReference type="GO" id="GO:0004557">
    <property type="term" value="F:alpha-galactosidase activity"/>
    <property type="evidence" value="ECO:0007669"/>
    <property type="project" value="UniProtKB-EC"/>
</dbReference>
<feature type="domain" description="Alpha galactosidase C-terminal" evidence="8">
    <location>
        <begin position="367"/>
        <end position="442"/>
    </location>
</feature>
<reference evidence="9 10" key="1">
    <citation type="submission" date="2014-04" db="EMBL/GenBank/DDBJ databases">
        <title>Evolutionary Origins and Diversification of the Mycorrhizal Mutualists.</title>
        <authorList>
            <consortium name="DOE Joint Genome Institute"/>
            <consortium name="Mycorrhizal Genomics Consortium"/>
            <person name="Kohler A."/>
            <person name="Kuo A."/>
            <person name="Nagy L.G."/>
            <person name="Floudas D."/>
            <person name="Copeland A."/>
            <person name="Barry K.W."/>
            <person name="Cichocki N."/>
            <person name="Veneault-Fourrey C."/>
            <person name="LaButti K."/>
            <person name="Lindquist E.A."/>
            <person name="Lipzen A."/>
            <person name="Lundell T."/>
            <person name="Morin E."/>
            <person name="Murat C."/>
            <person name="Riley R."/>
            <person name="Ohm R."/>
            <person name="Sun H."/>
            <person name="Tunlid A."/>
            <person name="Henrissat B."/>
            <person name="Grigoriev I.V."/>
            <person name="Hibbett D.S."/>
            <person name="Martin F."/>
        </authorList>
    </citation>
    <scope>NUCLEOTIDE SEQUENCE [LARGE SCALE GENOMIC DNA]</scope>
    <source>
        <strain evidence="9 10">MD-312</strain>
    </source>
</reference>
<dbReference type="Gene3D" id="2.60.40.1180">
    <property type="entry name" value="Golgi alpha-mannosidase II"/>
    <property type="match status" value="1"/>
</dbReference>
<dbReference type="CDD" id="cd14792">
    <property type="entry name" value="GH27"/>
    <property type="match status" value="1"/>
</dbReference>
<evidence type="ECO:0000256" key="3">
    <source>
        <dbReference type="ARBA" id="ARBA00012755"/>
    </source>
</evidence>
<evidence type="ECO:0000256" key="1">
    <source>
        <dbReference type="ARBA" id="ARBA00001255"/>
    </source>
</evidence>
<evidence type="ECO:0000313" key="10">
    <source>
        <dbReference type="Proteomes" id="UP000053820"/>
    </source>
</evidence>
<keyword evidence="6 7" id="KW-0326">Glycosidase</keyword>
<dbReference type="PANTHER" id="PTHR11452">
    <property type="entry name" value="ALPHA-GALACTOSIDASE/ALPHA-N-ACETYLGALACTOSAMINIDASE"/>
    <property type="match status" value="1"/>
</dbReference>
<keyword evidence="10" id="KW-1185">Reference proteome</keyword>
<dbReference type="PRINTS" id="PR00740">
    <property type="entry name" value="GLHYDRLASE27"/>
</dbReference>
<keyword evidence="4" id="KW-0732">Signal</keyword>
<evidence type="ECO:0000256" key="6">
    <source>
        <dbReference type="ARBA" id="ARBA00023295"/>
    </source>
</evidence>
<sequence>MFVPPPKGFLRRAATTRSPQTGIFSSGAEVPGVRRDHLLEMAPSLKTVGTVIGVLSAASSVIALTNGVGKLPVMGYNAWNAFACNVNETLIVQTAQYMKEYGLLDVGYNHVNLDDCWAMKNRTSTGEVVSDTTRFPSMNNLTDQLHALGFYAGIYSDSGWFTCAGYPGSFMHEEQDALTFQSWGFDFLKYDNCAIPFDDVIREGMVGKYQRMSDALAIVAEKTGTTFVFSLCQWGWSQVWLWGASLSHSWRIDGDIGPYWTSIASIINSASFITQATNYYGRNDLDMLEIGNGNFTYDEAKTHFTTWALVKAPLLIGTNLASLTSEMLSILKNTEIIAINQDPVYGTSISPFRWGINADWTYNATFPAQYWSGPSENGTVIMLINTLDEPADMFFNLTESPWIRAGRQYAVRDLWTHTNNGTAVRNFTAVGVAPHGVAALLLQDAGNEPAGIMPPCAGEALSQCTAENGTSYANS</sequence>
<dbReference type="Pfam" id="PF17801">
    <property type="entry name" value="Melibiase_C"/>
    <property type="match status" value="1"/>
</dbReference>
<dbReference type="AlphaFoldDB" id="A0A0C9WCI4"/>
<dbReference type="InterPro" id="IPR041233">
    <property type="entry name" value="Melibiase_C"/>
</dbReference>
<dbReference type="PANTHER" id="PTHR11452:SF61">
    <property type="entry name" value="ALPHA-GALACTOSIDASE B-RELATED"/>
    <property type="match status" value="1"/>
</dbReference>
<accession>A0A0C9WCI4</accession>
<evidence type="ECO:0000256" key="2">
    <source>
        <dbReference type="ARBA" id="ARBA00009743"/>
    </source>
</evidence>
<organism evidence="9 10">
    <name type="scientific">Hydnomerulius pinastri MD-312</name>
    <dbReference type="NCBI Taxonomy" id="994086"/>
    <lineage>
        <taxon>Eukaryota</taxon>
        <taxon>Fungi</taxon>
        <taxon>Dikarya</taxon>
        <taxon>Basidiomycota</taxon>
        <taxon>Agaricomycotina</taxon>
        <taxon>Agaricomycetes</taxon>
        <taxon>Agaricomycetidae</taxon>
        <taxon>Boletales</taxon>
        <taxon>Boletales incertae sedis</taxon>
        <taxon>Leucogyrophana</taxon>
    </lineage>
</organism>
<name>A0A0C9WCI4_9AGAM</name>
<evidence type="ECO:0000256" key="7">
    <source>
        <dbReference type="RuleBase" id="RU361168"/>
    </source>
</evidence>
<keyword evidence="7" id="KW-1015">Disulfide bond</keyword>
<comment type="similarity">
    <text evidence="2 7">Belongs to the glycosyl hydrolase 27 family.</text>
</comment>
<evidence type="ECO:0000256" key="4">
    <source>
        <dbReference type="ARBA" id="ARBA00022729"/>
    </source>
</evidence>
<dbReference type="InterPro" id="IPR017853">
    <property type="entry name" value="GH"/>
</dbReference>
<dbReference type="InterPro" id="IPR013785">
    <property type="entry name" value="Aldolase_TIM"/>
</dbReference>
<dbReference type="InterPro" id="IPR013780">
    <property type="entry name" value="Glyco_hydro_b"/>
</dbReference>
<keyword evidence="5 7" id="KW-0378">Hydrolase</keyword>
<comment type="catalytic activity">
    <reaction evidence="1 7">
        <text>Hydrolysis of terminal, non-reducing alpha-D-galactose residues in alpha-D-galactosides, including galactose oligosaccharides, galactomannans and galactolipids.</text>
        <dbReference type="EC" id="3.2.1.22"/>
    </reaction>
</comment>
<dbReference type="OrthoDB" id="5795902at2759"/>
<protein>
    <recommendedName>
        <fullName evidence="3 7">Alpha-galactosidase</fullName>
        <ecNumber evidence="3 7">3.2.1.22</ecNumber>
    </recommendedName>
    <alternativeName>
        <fullName evidence="7">Melibiase</fullName>
    </alternativeName>
</protein>
<evidence type="ECO:0000313" key="9">
    <source>
        <dbReference type="EMBL" id="KIJ61657.1"/>
    </source>
</evidence>
<dbReference type="SUPFAM" id="SSF51011">
    <property type="entry name" value="Glycosyl hydrolase domain"/>
    <property type="match status" value="1"/>
</dbReference>